<dbReference type="InterPro" id="IPR001356">
    <property type="entry name" value="HD"/>
</dbReference>
<feature type="domain" description="Homeobox" evidence="5">
    <location>
        <begin position="125"/>
        <end position="157"/>
    </location>
</feature>
<keyword evidence="7" id="KW-1185">Reference proteome</keyword>
<organism evidence="6 7">
    <name type="scientific">Acropora cervicornis</name>
    <name type="common">Staghorn coral</name>
    <dbReference type="NCBI Taxonomy" id="6130"/>
    <lineage>
        <taxon>Eukaryota</taxon>
        <taxon>Metazoa</taxon>
        <taxon>Cnidaria</taxon>
        <taxon>Anthozoa</taxon>
        <taxon>Hexacorallia</taxon>
        <taxon>Scleractinia</taxon>
        <taxon>Astrocoeniina</taxon>
        <taxon>Acroporidae</taxon>
        <taxon>Acropora</taxon>
    </lineage>
</organism>
<evidence type="ECO:0000256" key="3">
    <source>
        <dbReference type="RuleBase" id="RU000682"/>
    </source>
</evidence>
<feature type="DNA-binding region" description="Homeobox" evidence="2">
    <location>
        <begin position="127"/>
        <end position="158"/>
    </location>
</feature>
<name>A0AAD9QQT3_ACRCE</name>
<evidence type="ECO:0000256" key="1">
    <source>
        <dbReference type="ARBA" id="ARBA00004123"/>
    </source>
</evidence>
<accession>A0AAD9QQT3</accession>
<reference evidence="6" key="1">
    <citation type="journal article" date="2023" name="G3 (Bethesda)">
        <title>Whole genome assembly and annotation of the endangered Caribbean coral Acropora cervicornis.</title>
        <authorList>
            <person name="Selwyn J.D."/>
            <person name="Vollmer S.V."/>
        </authorList>
    </citation>
    <scope>NUCLEOTIDE SEQUENCE</scope>
    <source>
        <strain evidence="6">K2</strain>
    </source>
</reference>
<dbReference type="Gene3D" id="1.10.10.60">
    <property type="entry name" value="Homeodomain-like"/>
    <property type="match status" value="1"/>
</dbReference>
<reference evidence="6" key="2">
    <citation type="journal article" date="2023" name="Science">
        <title>Genomic signatures of disease resistance in endangered staghorn corals.</title>
        <authorList>
            <person name="Vollmer S.V."/>
            <person name="Selwyn J.D."/>
            <person name="Despard B.A."/>
            <person name="Roesel C.L."/>
        </authorList>
    </citation>
    <scope>NUCLEOTIDE SEQUENCE</scope>
    <source>
        <strain evidence="6">K2</strain>
    </source>
</reference>
<dbReference type="Proteomes" id="UP001249851">
    <property type="component" value="Unassembled WGS sequence"/>
</dbReference>
<proteinExistence type="predicted"/>
<sequence>MLQISGYRVPYHSTHVLCPLCTPTPGRSLSIPLQPCCFYPSGIHREVPVPLPGSHSSLTAFRQSSFQPYRVALRLPAPGPFSRRQAPSNENHSTAQAQPDGSSSVDVSSSKTNTKRKRRKRTIFTSEQLSRLESEFDEQQYMIKIWFQNRRIKWRKENKQNFPDFLANPFSVACALRRNSGMENWNG</sequence>
<keyword evidence="2 3" id="KW-0539">Nucleus</keyword>
<dbReference type="PROSITE" id="PS50071">
    <property type="entry name" value="HOMEOBOX_2"/>
    <property type="match status" value="1"/>
</dbReference>
<dbReference type="Pfam" id="PF00046">
    <property type="entry name" value="Homeodomain"/>
    <property type="match status" value="1"/>
</dbReference>
<dbReference type="PANTHER" id="PTHR24333">
    <property type="entry name" value="HOMEO BOX HB9 LIKE A-RELATED"/>
    <property type="match status" value="1"/>
</dbReference>
<dbReference type="InterPro" id="IPR050848">
    <property type="entry name" value="Homeobox_TF"/>
</dbReference>
<feature type="compositionally biased region" description="Low complexity" evidence="4">
    <location>
        <begin position="102"/>
        <end position="112"/>
    </location>
</feature>
<dbReference type="AlphaFoldDB" id="A0AAD9QQT3"/>
<evidence type="ECO:0000313" key="7">
    <source>
        <dbReference type="Proteomes" id="UP001249851"/>
    </source>
</evidence>
<evidence type="ECO:0000313" key="6">
    <source>
        <dbReference type="EMBL" id="KAK2565822.1"/>
    </source>
</evidence>
<dbReference type="SMART" id="SM00389">
    <property type="entry name" value="HOX"/>
    <property type="match status" value="1"/>
</dbReference>
<protein>
    <submittedName>
        <fullName evidence="6">Homeobox protein not2</fullName>
    </submittedName>
</protein>
<dbReference type="PANTHER" id="PTHR24333:SF5">
    <property type="entry name" value="VENT HOMEOBOX"/>
    <property type="match status" value="1"/>
</dbReference>
<dbReference type="GO" id="GO:0005634">
    <property type="term" value="C:nucleus"/>
    <property type="evidence" value="ECO:0007669"/>
    <property type="project" value="UniProtKB-SubCell"/>
</dbReference>
<gene>
    <name evidence="6" type="ORF">P5673_010102</name>
</gene>
<comment type="subcellular location">
    <subcellularLocation>
        <location evidence="1 2 3">Nucleus</location>
    </subcellularLocation>
</comment>
<comment type="caution">
    <text evidence="6">The sequence shown here is derived from an EMBL/GenBank/DDBJ whole genome shotgun (WGS) entry which is preliminary data.</text>
</comment>
<feature type="region of interest" description="Disordered" evidence="4">
    <location>
        <begin position="77"/>
        <end position="120"/>
    </location>
</feature>
<keyword evidence="2 3" id="KW-0238">DNA-binding</keyword>
<dbReference type="GO" id="GO:0003677">
    <property type="term" value="F:DNA binding"/>
    <property type="evidence" value="ECO:0007669"/>
    <property type="project" value="UniProtKB-UniRule"/>
</dbReference>
<evidence type="ECO:0000256" key="4">
    <source>
        <dbReference type="SAM" id="MobiDB-lite"/>
    </source>
</evidence>
<dbReference type="SUPFAM" id="SSF46689">
    <property type="entry name" value="Homeodomain-like"/>
    <property type="match status" value="1"/>
</dbReference>
<keyword evidence="2 3" id="KW-0371">Homeobox</keyword>
<dbReference type="CDD" id="cd00086">
    <property type="entry name" value="homeodomain"/>
    <property type="match status" value="1"/>
</dbReference>
<evidence type="ECO:0000256" key="2">
    <source>
        <dbReference type="PROSITE-ProRule" id="PRU00108"/>
    </source>
</evidence>
<dbReference type="EMBL" id="JARQWQ010000018">
    <property type="protein sequence ID" value="KAK2565822.1"/>
    <property type="molecule type" value="Genomic_DNA"/>
</dbReference>
<feature type="compositionally biased region" description="Polar residues" evidence="4">
    <location>
        <begin position="85"/>
        <end position="101"/>
    </location>
</feature>
<evidence type="ECO:0000259" key="5">
    <source>
        <dbReference type="PROSITE" id="PS50071"/>
    </source>
</evidence>
<dbReference type="InterPro" id="IPR009057">
    <property type="entry name" value="Homeodomain-like_sf"/>
</dbReference>